<dbReference type="InterPro" id="IPR000782">
    <property type="entry name" value="FAS1_domain"/>
</dbReference>
<dbReference type="STRING" id="871741.SAMN05192570_1540"/>
<dbReference type="RefSeq" id="WP_092308427.1">
    <property type="nucleotide sequence ID" value="NZ_FOZV01000002.1"/>
</dbReference>
<gene>
    <name evidence="3" type="ORF">SAMN05192570_1540</name>
</gene>
<name>A0A1I6Q3S8_9CAUL</name>
<reference evidence="4" key="1">
    <citation type="submission" date="2016-10" db="EMBL/GenBank/DDBJ databases">
        <authorList>
            <person name="Varghese N."/>
            <person name="Submissions S."/>
        </authorList>
    </citation>
    <scope>NUCLEOTIDE SEQUENCE [LARGE SCALE GENOMIC DNA]</scope>
    <source>
        <strain evidence="4">CGMCC 1.10683</strain>
    </source>
</reference>
<proteinExistence type="predicted"/>
<protein>
    <submittedName>
        <fullName evidence="3">Uncaracterized surface protein containing fasciclin (FAS1) repeats</fullName>
    </submittedName>
</protein>
<organism evidence="3 4">
    <name type="scientific">Brevundimonas viscosa</name>
    <dbReference type="NCBI Taxonomy" id="871741"/>
    <lineage>
        <taxon>Bacteria</taxon>
        <taxon>Pseudomonadati</taxon>
        <taxon>Pseudomonadota</taxon>
        <taxon>Alphaproteobacteria</taxon>
        <taxon>Caulobacterales</taxon>
        <taxon>Caulobacteraceae</taxon>
        <taxon>Brevundimonas</taxon>
    </lineage>
</organism>
<evidence type="ECO:0000256" key="1">
    <source>
        <dbReference type="SAM" id="SignalP"/>
    </source>
</evidence>
<dbReference type="Gene3D" id="2.30.180.10">
    <property type="entry name" value="FAS1 domain"/>
    <property type="match status" value="1"/>
</dbReference>
<dbReference type="SUPFAM" id="SSF82153">
    <property type="entry name" value="FAS1 domain"/>
    <property type="match status" value="1"/>
</dbReference>
<keyword evidence="1" id="KW-0732">Signal</keyword>
<accession>A0A1I6Q3S8</accession>
<dbReference type="InterPro" id="IPR036378">
    <property type="entry name" value="FAS1_dom_sf"/>
</dbReference>
<dbReference type="OrthoDB" id="7507228at2"/>
<dbReference type="SMART" id="SM00554">
    <property type="entry name" value="FAS1"/>
    <property type="match status" value="1"/>
</dbReference>
<dbReference type="Pfam" id="PF02469">
    <property type="entry name" value="Fasciclin"/>
    <property type="match status" value="1"/>
</dbReference>
<dbReference type="PROSITE" id="PS50213">
    <property type="entry name" value="FAS1"/>
    <property type="match status" value="1"/>
</dbReference>
<sequence>MRPTRTAALAALSVLVLAGCGAKEADDASSAAAIDTDRTLAAALDGDDGHDVLGDIADNAGLADVFAGVGPYTVFAPADAAFQVEGATDFTADDHRTEGAALVRAHVVPGALTRQDIMAAIDRSGGDGVAMRTMADGLLTFTREGDAIVVVAGDGARGRLAGEEAVVRNGVLQPVDALLVRPAAG</sequence>
<dbReference type="AlphaFoldDB" id="A0A1I6Q3S8"/>
<keyword evidence="4" id="KW-1185">Reference proteome</keyword>
<dbReference type="PROSITE" id="PS51257">
    <property type="entry name" value="PROKAR_LIPOPROTEIN"/>
    <property type="match status" value="1"/>
</dbReference>
<feature type="signal peptide" evidence="1">
    <location>
        <begin position="1"/>
        <end position="18"/>
    </location>
</feature>
<dbReference type="Proteomes" id="UP000198788">
    <property type="component" value="Unassembled WGS sequence"/>
</dbReference>
<evidence type="ECO:0000313" key="4">
    <source>
        <dbReference type="Proteomes" id="UP000198788"/>
    </source>
</evidence>
<dbReference type="EMBL" id="FOZV01000002">
    <property type="protein sequence ID" value="SFS47141.1"/>
    <property type="molecule type" value="Genomic_DNA"/>
</dbReference>
<feature type="chain" id="PRO_5011751398" evidence="1">
    <location>
        <begin position="19"/>
        <end position="185"/>
    </location>
</feature>
<feature type="domain" description="FAS1" evidence="2">
    <location>
        <begin position="37"/>
        <end position="179"/>
    </location>
</feature>
<evidence type="ECO:0000259" key="2">
    <source>
        <dbReference type="PROSITE" id="PS50213"/>
    </source>
</evidence>
<evidence type="ECO:0000313" key="3">
    <source>
        <dbReference type="EMBL" id="SFS47141.1"/>
    </source>
</evidence>